<dbReference type="Pfam" id="PF00129">
    <property type="entry name" value="MHC_I"/>
    <property type="match status" value="1"/>
</dbReference>
<keyword evidence="6" id="KW-1185">Reference proteome</keyword>
<dbReference type="InterPro" id="IPR050208">
    <property type="entry name" value="MHC_class-I_related"/>
</dbReference>
<dbReference type="SUPFAM" id="SSF54452">
    <property type="entry name" value="MHC antigen-recognition domain"/>
    <property type="match status" value="1"/>
</dbReference>
<feature type="domain" description="Ig-like" evidence="4">
    <location>
        <begin position="200"/>
        <end position="287"/>
    </location>
</feature>
<dbReference type="PANTHER" id="PTHR16675:SF237">
    <property type="entry name" value="MHC CLASS I ANTIGEN TRANSCRIPT VARIANT 1-RELATED"/>
    <property type="match status" value="1"/>
</dbReference>
<dbReference type="PANTHER" id="PTHR16675">
    <property type="entry name" value="MHC CLASS I-RELATED"/>
    <property type="match status" value="1"/>
</dbReference>
<proteinExistence type="predicted"/>
<evidence type="ECO:0000313" key="6">
    <source>
        <dbReference type="Proteomes" id="UP001352852"/>
    </source>
</evidence>
<comment type="caution">
    <text evidence="5">The sequence shown here is derived from an EMBL/GenBank/DDBJ whole genome shotgun (WGS) entry which is preliminary data.</text>
</comment>
<feature type="compositionally biased region" description="Polar residues" evidence="2">
    <location>
        <begin position="360"/>
        <end position="378"/>
    </location>
</feature>
<dbReference type="InterPro" id="IPR011161">
    <property type="entry name" value="MHC_I-like_Ag-recog"/>
</dbReference>
<keyword evidence="1" id="KW-0325">Glycoprotein</keyword>
<keyword evidence="3" id="KW-0472">Membrane</keyword>
<dbReference type="Gene3D" id="2.60.40.10">
    <property type="entry name" value="Immunoglobulins"/>
    <property type="match status" value="1"/>
</dbReference>
<reference evidence="5 6" key="1">
    <citation type="submission" date="2021-06" db="EMBL/GenBank/DDBJ databases">
        <authorList>
            <person name="Palmer J.M."/>
        </authorList>
    </citation>
    <scope>NUCLEOTIDE SEQUENCE [LARGE SCALE GENOMIC DNA]</scope>
    <source>
        <strain evidence="5 6">CL_MEX2019</strain>
        <tissue evidence="5">Muscle</tissue>
    </source>
</reference>
<dbReference type="Proteomes" id="UP001352852">
    <property type="component" value="Unassembled WGS sequence"/>
</dbReference>
<dbReference type="InterPro" id="IPR037055">
    <property type="entry name" value="MHC_I-like_Ag-recog_sf"/>
</dbReference>
<feature type="region of interest" description="Disordered" evidence="2">
    <location>
        <begin position="349"/>
        <end position="378"/>
    </location>
</feature>
<evidence type="ECO:0000313" key="5">
    <source>
        <dbReference type="EMBL" id="MED6285384.1"/>
    </source>
</evidence>
<dbReference type="InterPro" id="IPR007110">
    <property type="entry name" value="Ig-like_dom"/>
</dbReference>
<accession>A0ABU7EHP3</accession>
<evidence type="ECO:0000256" key="3">
    <source>
        <dbReference type="SAM" id="Phobius"/>
    </source>
</evidence>
<dbReference type="InterPro" id="IPR013783">
    <property type="entry name" value="Ig-like_fold"/>
</dbReference>
<dbReference type="EMBL" id="JAHUTJ010053079">
    <property type="protein sequence ID" value="MED6285384.1"/>
    <property type="molecule type" value="Genomic_DNA"/>
</dbReference>
<evidence type="ECO:0000259" key="4">
    <source>
        <dbReference type="PROSITE" id="PS50835"/>
    </source>
</evidence>
<evidence type="ECO:0000256" key="2">
    <source>
        <dbReference type="SAM" id="MobiDB-lite"/>
    </source>
</evidence>
<name>A0ABU7EHP3_9TELE</name>
<dbReference type="SMART" id="SM00407">
    <property type="entry name" value="IGc1"/>
    <property type="match status" value="1"/>
</dbReference>
<protein>
    <recommendedName>
        <fullName evidence="4">Ig-like domain-containing protein</fullName>
    </recommendedName>
</protein>
<dbReference type="Pfam" id="PF07654">
    <property type="entry name" value="C1-set"/>
    <property type="match status" value="1"/>
</dbReference>
<feature type="compositionally biased region" description="Basic and acidic residues" evidence="2">
    <location>
        <begin position="349"/>
        <end position="359"/>
    </location>
</feature>
<sequence length="378" mass="43140">MYWLIGLIFFYHATSSEKHSLTFHLMVSSGVPNIPECVGYAAVDEVVMVYYDNNIKIPEPRQDWAREIKEKNPQHWEGPTKEWLNYLPLFKKEAASIKEHQNQTEGDIVQQILGCEWDDELNKVEGYKTYSLNGEDYIRLDTETVTWVALSPKAEITEKEWNKKEFFGQSEKDFLTINVFEDLKLYYNYAKNSLHRKILPSVSLLQKTNSSPVSCHATGFYPDKAGIFWRKDEKELNEDVEYGEILPNSDGTFQISANLNKSSVLPEDWNRYDCVFQLSGEKNDIITKLDKMVTRTNWGKAETGNTKETSSDLMVAISVPVLAAVVAAVVILIAAVVFTVHRRKKAPDSIHELSERLNPEKSTSNTTHSRTSIVDSPS</sequence>
<dbReference type="InterPro" id="IPR003597">
    <property type="entry name" value="Ig_C1-set"/>
</dbReference>
<dbReference type="InterPro" id="IPR036179">
    <property type="entry name" value="Ig-like_dom_sf"/>
</dbReference>
<organism evidence="5 6">
    <name type="scientific">Characodon lateralis</name>
    <dbReference type="NCBI Taxonomy" id="208331"/>
    <lineage>
        <taxon>Eukaryota</taxon>
        <taxon>Metazoa</taxon>
        <taxon>Chordata</taxon>
        <taxon>Craniata</taxon>
        <taxon>Vertebrata</taxon>
        <taxon>Euteleostomi</taxon>
        <taxon>Actinopterygii</taxon>
        <taxon>Neopterygii</taxon>
        <taxon>Teleostei</taxon>
        <taxon>Neoteleostei</taxon>
        <taxon>Acanthomorphata</taxon>
        <taxon>Ovalentaria</taxon>
        <taxon>Atherinomorphae</taxon>
        <taxon>Cyprinodontiformes</taxon>
        <taxon>Goodeidae</taxon>
        <taxon>Characodon</taxon>
    </lineage>
</organism>
<keyword evidence="3" id="KW-0812">Transmembrane</keyword>
<dbReference type="SUPFAM" id="SSF48726">
    <property type="entry name" value="Immunoglobulin"/>
    <property type="match status" value="1"/>
</dbReference>
<dbReference type="InterPro" id="IPR011162">
    <property type="entry name" value="MHC_I/II-like_Ag-recog"/>
</dbReference>
<dbReference type="Gene3D" id="3.30.500.10">
    <property type="entry name" value="MHC class I-like antigen recognition-like"/>
    <property type="match status" value="1"/>
</dbReference>
<evidence type="ECO:0000256" key="1">
    <source>
        <dbReference type="ARBA" id="ARBA00023180"/>
    </source>
</evidence>
<dbReference type="PROSITE" id="PS50835">
    <property type="entry name" value="IG_LIKE"/>
    <property type="match status" value="1"/>
</dbReference>
<keyword evidence="3" id="KW-1133">Transmembrane helix</keyword>
<feature type="transmembrane region" description="Helical" evidence="3">
    <location>
        <begin position="313"/>
        <end position="340"/>
    </location>
</feature>
<gene>
    <name evidence="5" type="ORF">CHARACLAT_028738</name>
</gene>